<evidence type="ECO:0000256" key="1">
    <source>
        <dbReference type="ARBA" id="ARBA00004173"/>
    </source>
</evidence>
<dbReference type="GO" id="GO:0035243">
    <property type="term" value="F:protein-arginine omega-N symmetric methyltransferase activity"/>
    <property type="evidence" value="ECO:0007669"/>
    <property type="project" value="UniProtKB-EC"/>
</dbReference>
<reference evidence="8" key="1">
    <citation type="submission" date="2023-07" db="EMBL/GenBank/DDBJ databases">
        <title>Chromosome-level genome assembly of Artemia franciscana.</title>
        <authorList>
            <person name="Jo E."/>
        </authorList>
    </citation>
    <scope>NUCLEOTIDE SEQUENCE</scope>
    <source>
        <tissue evidence="8">Whole body</tissue>
    </source>
</reference>
<evidence type="ECO:0000256" key="4">
    <source>
        <dbReference type="ARBA" id="ARBA00022679"/>
    </source>
</evidence>
<accession>A0AA88LK40</accession>
<keyword evidence="4 7" id="KW-0808">Transferase</keyword>
<dbReference type="Pfam" id="PF02636">
    <property type="entry name" value="Methyltransf_28"/>
    <property type="match status" value="1"/>
</dbReference>
<comment type="function">
    <text evidence="7">Arginine methyltransferase involved in the assembly or stability of mitochondrial NADH:ubiquinone oxidoreductase complex (complex I).</text>
</comment>
<dbReference type="InterPro" id="IPR029063">
    <property type="entry name" value="SAM-dependent_MTases_sf"/>
</dbReference>
<keyword evidence="3 7" id="KW-0489">Methyltransferase</keyword>
<dbReference type="AlphaFoldDB" id="A0AA88LK40"/>
<proteinExistence type="inferred from homology"/>
<comment type="caution">
    <text evidence="8">The sequence shown here is derived from an EMBL/GenBank/DDBJ whole genome shotgun (WGS) entry which is preliminary data.</text>
</comment>
<comment type="similarity">
    <text evidence="2 7">Belongs to the NDUFAF7 family.</text>
</comment>
<evidence type="ECO:0000256" key="6">
    <source>
        <dbReference type="ARBA" id="ARBA00048612"/>
    </source>
</evidence>
<keyword evidence="5 7" id="KW-0496">Mitochondrion</keyword>
<dbReference type="GO" id="GO:0005739">
    <property type="term" value="C:mitochondrion"/>
    <property type="evidence" value="ECO:0007669"/>
    <property type="project" value="UniProtKB-SubCell"/>
</dbReference>
<evidence type="ECO:0000256" key="7">
    <source>
        <dbReference type="RuleBase" id="RU364114"/>
    </source>
</evidence>
<evidence type="ECO:0000256" key="3">
    <source>
        <dbReference type="ARBA" id="ARBA00022603"/>
    </source>
</evidence>
<dbReference type="InterPro" id="IPR003788">
    <property type="entry name" value="NDUFAF7"/>
</dbReference>
<dbReference type="EC" id="2.1.1.320" evidence="7"/>
<dbReference type="GO" id="GO:0032981">
    <property type="term" value="P:mitochondrial respiratory chain complex I assembly"/>
    <property type="evidence" value="ECO:0007669"/>
    <property type="project" value="TreeGrafter"/>
</dbReference>
<organism evidence="8 9">
    <name type="scientific">Artemia franciscana</name>
    <name type="common">Brine shrimp</name>
    <name type="synonym">Artemia sanfranciscana</name>
    <dbReference type="NCBI Taxonomy" id="6661"/>
    <lineage>
        <taxon>Eukaryota</taxon>
        <taxon>Metazoa</taxon>
        <taxon>Ecdysozoa</taxon>
        <taxon>Arthropoda</taxon>
        <taxon>Crustacea</taxon>
        <taxon>Branchiopoda</taxon>
        <taxon>Anostraca</taxon>
        <taxon>Artemiidae</taxon>
        <taxon>Artemia</taxon>
    </lineage>
</organism>
<evidence type="ECO:0000256" key="5">
    <source>
        <dbReference type="ARBA" id="ARBA00023128"/>
    </source>
</evidence>
<dbReference type="EMBL" id="JAVRJZ010000001">
    <property type="protein sequence ID" value="KAK2726656.1"/>
    <property type="molecule type" value="Genomic_DNA"/>
</dbReference>
<evidence type="ECO:0000313" key="8">
    <source>
        <dbReference type="EMBL" id="KAK2726656.1"/>
    </source>
</evidence>
<evidence type="ECO:0000256" key="2">
    <source>
        <dbReference type="ARBA" id="ARBA00005891"/>
    </source>
</evidence>
<dbReference type="Proteomes" id="UP001187531">
    <property type="component" value="Unassembled WGS sequence"/>
</dbReference>
<name>A0AA88LK40_ARTSF</name>
<dbReference type="Gene3D" id="3.40.50.12710">
    <property type="match status" value="1"/>
</dbReference>
<comment type="subcellular location">
    <subcellularLocation>
        <location evidence="1 7">Mitochondrion</location>
    </subcellularLocation>
</comment>
<gene>
    <name evidence="8" type="ORF">QYM36_007477</name>
</gene>
<dbReference type="PANTHER" id="PTHR12049">
    <property type="entry name" value="PROTEIN ARGININE METHYLTRANSFERASE NDUFAF7, MITOCHONDRIAL"/>
    <property type="match status" value="1"/>
</dbReference>
<protein>
    <recommendedName>
        <fullName evidence="7">Protein arginine methyltransferase NDUFAF7</fullName>
        <ecNumber evidence="7">2.1.1.320</ecNumber>
    </recommendedName>
</protein>
<comment type="catalytic activity">
    <reaction evidence="6 7">
        <text>L-arginyl-[protein] + 2 S-adenosyl-L-methionine = N(omega),N(omega)'-dimethyl-L-arginyl-[protein] + 2 S-adenosyl-L-homocysteine + 2 H(+)</text>
        <dbReference type="Rhea" id="RHEA:48108"/>
        <dbReference type="Rhea" id="RHEA-COMP:10532"/>
        <dbReference type="Rhea" id="RHEA-COMP:11992"/>
        <dbReference type="ChEBI" id="CHEBI:15378"/>
        <dbReference type="ChEBI" id="CHEBI:29965"/>
        <dbReference type="ChEBI" id="CHEBI:57856"/>
        <dbReference type="ChEBI" id="CHEBI:59789"/>
        <dbReference type="ChEBI" id="CHEBI:88221"/>
        <dbReference type="EC" id="2.1.1.320"/>
    </reaction>
</comment>
<keyword evidence="9" id="KW-1185">Reference proteome</keyword>
<dbReference type="SUPFAM" id="SSF53335">
    <property type="entry name" value="S-adenosyl-L-methionine-dependent methyltransferases"/>
    <property type="match status" value="1"/>
</dbReference>
<sequence>MLNMAQQNICKNMNFNKPKLGSKDDHVNHQYMITIKPIVIRTTLILSATCTMFNSRVFYLQQLTRSSLRSLCIQKLSESSSLYRQLKARILATGPITVADYMKEVLTNPTDGYYINNDVFGKNGDFITSPEISQLFGEMTGVWLVNEWQKIGSPKPFQIVEFGPGRGTLIDDILRVFKKLKLPMDQINIKLIEVSPKLSEIQEKNLCGSSSAPVLASICYKQNTTRHGSQIGWYRQLKDVPEKFSIFLAHEFFDALPVHKFVKNEKGWREILVDFDREGDQFRFVVSRSSTPALKIYSKFLPASSLKEAEISPQSILIARDIARRIHEEGGIALITDYGHNGTKGDTFRGFRNHQLHDPLVDPGTADLTVDVDFSLIKKAVSEETDTSVLVYGPITQARFLSGLGIEQRLQRLLQNSSAEVSKDLISGYRMLTERDQMGERFKLLAFFPKVLQDHLTKFPPVSFTCV</sequence>
<dbReference type="GO" id="GO:0032259">
    <property type="term" value="P:methylation"/>
    <property type="evidence" value="ECO:0007669"/>
    <property type="project" value="UniProtKB-KW"/>
</dbReference>
<evidence type="ECO:0000313" key="9">
    <source>
        <dbReference type="Proteomes" id="UP001187531"/>
    </source>
</evidence>
<dbReference type="InterPro" id="IPR038375">
    <property type="entry name" value="NDUFAF7_sf"/>
</dbReference>
<dbReference type="PANTHER" id="PTHR12049:SF7">
    <property type="entry name" value="PROTEIN ARGININE METHYLTRANSFERASE NDUFAF7, MITOCHONDRIAL"/>
    <property type="match status" value="1"/>
</dbReference>